<dbReference type="GO" id="GO:0008234">
    <property type="term" value="F:cysteine-type peptidase activity"/>
    <property type="evidence" value="ECO:0007669"/>
    <property type="project" value="InterPro"/>
</dbReference>
<dbReference type="Gene3D" id="3.30.310.130">
    <property type="entry name" value="Ubiquitin-related"/>
    <property type="match status" value="1"/>
</dbReference>
<evidence type="ECO:0000313" key="9">
    <source>
        <dbReference type="Proteomes" id="UP001141806"/>
    </source>
</evidence>
<reference evidence="8" key="1">
    <citation type="journal article" date="2023" name="Plant J.">
        <title>The genome of the king protea, Protea cynaroides.</title>
        <authorList>
            <person name="Chang J."/>
            <person name="Duong T.A."/>
            <person name="Schoeman C."/>
            <person name="Ma X."/>
            <person name="Roodt D."/>
            <person name="Barker N."/>
            <person name="Li Z."/>
            <person name="Van de Peer Y."/>
            <person name="Mizrachi E."/>
        </authorList>
    </citation>
    <scope>NUCLEOTIDE SEQUENCE</scope>
    <source>
        <tissue evidence="8">Young leaves</tissue>
    </source>
</reference>
<feature type="region of interest" description="Disordered" evidence="6">
    <location>
        <begin position="163"/>
        <end position="194"/>
    </location>
</feature>
<dbReference type="Gene3D" id="1.10.418.20">
    <property type="match status" value="1"/>
</dbReference>
<comment type="function">
    <text evidence="5">Protease that catalyzes two essential functions in the SUMO pathway: processing of full-length SUMOs to their mature forms and deconjugation of SUMO from targeted proteins.</text>
</comment>
<dbReference type="GO" id="GO:0006508">
    <property type="term" value="P:proteolysis"/>
    <property type="evidence" value="ECO:0007669"/>
    <property type="project" value="UniProtKB-KW"/>
</dbReference>
<comment type="similarity">
    <text evidence="1">Belongs to the peptidase C48 family.</text>
</comment>
<evidence type="ECO:0000256" key="4">
    <source>
        <dbReference type="ARBA" id="ARBA00022801"/>
    </source>
</evidence>
<dbReference type="PROSITE" id="PS50600">
    <property type="entry name" value="ULP_PROTEASE"/>
    <property type="match status" value="1"/>
</dbReference>
<feature type="compositionally biased region" description="Low complexity" evidence="6">
    <location>
        <begin position="791"/>
        <end position="805"/>
    </location>
</feature>
<gene>
    <name evidence="8" type="ORF">NE237_022342</name>
</gene>
<dbReference type="Proteomes" id="UP001141806">
    <property type="component" value="Unassembled WGS sequence"/>
</dbReference>
<dbReference type="InterPro" id="IPR038765">
    <property type="entry name" value="Papain-like_cys_pep_sf"/>
</dbReference>
<dbReference type="FunFam" id="3.30.310.130:FF:000006">
    <property type="entry name" value="Probable ubiquitin-like-specific protease 2B"/>
    <property type="match status" value="1"/>
</dbReference>
<evidence type="ECO:0000256" key="3">
    <source>
        <dbReference type="ARBA" id="ARBA00022786"/>
    </source>
</evidence>
<feature type="domain" description="Ubiquitin-like protease family profile" evidence="7">
    <location>
        <begin position="374"/>
        <end position="568"/>
    </location>
</feature>
<proteinExistence type="inferred from homology"/>
<evidence type="ECO:0000259" key="7">
    <source>
        <dbReference type="PROSITE" id="PS50600"/>
    </source>
</evidence>
<dbReference type="PANTHER" id="PTHR47764:SF2">
    <property type="entry name" value="UBIQUITIN-LIKE PROTEASE FAMILY PROFILE DOMAIN-CONTAINING PROTEIN"/>
    <property type="match status" value="1"/>
</dbReference>
<evidence type="ECO:0000256" key="5">
    <source>
        <dbReference type="ARBA" id="ARBA00057729"/>
    </source>
</evidence>
<dbReference type="InterPro" id="IPR057375">
    <property type="entry name" value="ULP2A/B_PH"/>
</dbReference>
<feature type="region of interest" description="Disordered" evidence="6">
    <location>
        <begin position="785"/>
        <end position="814"/>
    </location>
</feature>
<dbReference type="PANTHER" id="PTHR47764">
    <property type="entry name" value="UBIQUITIN-LIKE-SPECIFIC PROTEASE 2B-RELATED"/>
    <property type="match status" value="1"/>
</dbReference>
<keyword evidence="4" id="KW-0378">Hydrolase</keyword>
<accession>A0A9Q0K5Q8</accession>
<organism evidence="8 9">
    <name type="scientific">Protea cynaroides</name>
    <dbReference type="NCBI Taxonomy" id="273540"/>
    <lineage>
        <taxon>Eukaryota</taxon>
        <taxon>Viridiplantae</taxon>
        <taxon>Streptophyta</taxon>
        <taxon>Embryophyta</taxon>
        <taxon>Tracheophyta</taxon>
        <taxon>Spermatophyta</taxon>
        <taxon>Magnoliopsida</taxon>
        <taxon>Proteales</taxon>
        <taxon>Proteaceae</taxon>
        <taxon>Protea</taxon>
    </lineage>
</organism>
<feature type="compositionally biased region" description="Polar residues" evidence="6">
    <location>
        <begin position="620"/>
        <end position="632"/>
    </location>
</feature>
<evidence type="ECO:0000256" key="2">
    <source>
        <dbReference type="ARBA" id="ARBA00022670"/>
    </source>
</evidence>
<evidence type="ECO:0000313" key="8">
    <source>
        <dbReference type="EMBL" id="KAJ4962403.1"/>
    </source>
</evidence>
<protein>
    <recommendedName>
        <fullName evidence="7">Ubiquitin-like protease family profile domain-containing protein</fullName>
    </recommendedName>
</protein>
<evidence type="ECO:0000256" key="6">
    <source>
        <dbReference type="SAM" id="MobiDB-lite"/>
    </source>
</evidence>
<dbReference type="EMBL" id="JAMYWD010000008">
    <property type="protein sequence ID" value="KAJ4962403.1"/>
    <property type="molecule type" value="Genomic_DNA"/>
</dbReference>
<name>A0A9Q0K5Q8_9MAGN</name>
<feature type="region of interest" description="Disordered" evidence="6">
    <location>
        <begin position="620"/>
        <end position="641"/>
    </location>
</feature>
<dbReference type="Pfam" id="PF02902">
    <property type="entry name" value="Peptidase_C48"/>
    <property type="match status" value="1"/>
</dbReference>
<evidence type="ECO:0000256" key="1">
    <source>
        <dbReference type="ARBA" id="ARBA00005234"/>
    </source>
</evidence>
<sequence length="940" mass="105075">MGNSSREKLAVFDFNEEDELVEPASVRFLGKIRDTKEEDNSAVVLKYEFLQNFARGEIESNNASYVNLDASDSKHKSNSSGLHDLSLSEGESATKQGISGLDGVLITKFISNEPNAHTSPDTFEPGSLLSGRNPLAMKALSPGIPPTRNKRLNCTFLDPSSDNESVGVISDDDESMKGSFPSTPDDIGENENEGEPASDYCYSRWAMENANTAITISPDFVRYGDAYSTESLLIFSCSFIKLEGLTACGNNESFSFEWAIGDVIEIESQWCEMAETALVKLCLKEADAVGSENAGDTSGVVEVIFGVSDPKWSEKQEMISSLHARYTAIWNVVLGTQEDDFRGRNSLFLPEHYFSTSNEAFEDVIYPKGDPDAVSISKRDVELLQPETFINDTIIDFYIKYLKNKIKPEDSHRFHFFNSFFFRKLADLDKDPTSASEGRAAFLRVRKWTRKVDLFGKDYIFIPVNFNLHWSLIVICYPGEVVNFKDEDIEKSHRVPCILHMDSIKGSHKGLKILIQSYLWEEWKEKKNESSEDVSEKFSNLRFVPLELPQQENSFDCGLFLLHYVEMFLEEAPVNFSPFTITKFSHFLGTDWFPPAEASFKRSLIKNIIYEILEEYSQNIPQPASGDKQSSSEFREDNNENENGVEIISEELSPRKICQNDSSSVAEQGIEIKLLPPRELLQCNSDSGLIYREFFTLEATAPSSPNGDYRSFDTMASSHKLKSAMSTIEEDSETGEQFVYSPPAGCQPLAGLKKEACRTYSHSSNDCEPFELLLNPKISIPLEEHRDGGISLSPSDCGSPSSPGGADEHDPMKDVRGLNQQKSQKLNPASPQKVGCITECPASPPGENFESHVIEDSQELDHENLGSPIVEDSPEVDRLTNSNEHDDPLCFCPENATSSSHHEADITEDMDVKINDVQFSSDAMSESFNEPVAKRLRLIS</sequence>
<dbReference type="OrthoDB" id="442460at2759"/>
<dbReference type="AlphaFoldDB" id="A0A9Q0K5Q8"/>
<keyword evidence="9" id="KW-1185">Reference proteome</keyword>
<dbReference type="SUPFAM" id="SSF54001">
    <property type="entry name" value="Cysteine proteinases"/>
    <property type="match status" value="1"/>
</dbReference>
<dbReference type="Pfam" id="PF25352">
    <property type="entry name" value="PH_ULP"/>
    <property type="match status" value="1"/>
</dbReference>
<dbReference type="InterPro" id="IPR003653">
    <property type="entry name" value="Peptidase_C48_C"/>
</dbReference>
<keyword evidence="3" id="KW-0833">Ubl conjugation pathway</keyword>
<keyword evidence="2" id="KW-0645">Protease</keyword>
<comment type="caution">
    <text evidence="8">The sequence shown here is derived from an EMBL/GenBank/DDBJ whole genome shotgun (WGS) entry which is preliminary data.</text>
</comment>